<gene>
    <name evidence="2" type="ORF">AVDCRST_MAG56-1355</name>
</gene>
<feature type="transmembrane region" description="Helical" evidence="1">
    <location>
        <begin position="6"/>
        <end position="26"/>
    </location>
</feature>
<accession>A0A6J4HW28</accession>
<sequence>MKNKRITYALVLAVAFTWGLIFYQVFESMGGKGPGPGTAQPVAEALPVADPLLDTVALRANYPDPFLRNAGALARQGESRTVRQVSYPAPPAAPAAPAPPATPAVRKTNTQPDLGFVTYMGSIHNPKSKKIVALLSLHGREYAVSEGEVIDSIRILKTSRDSLKVSYRNTTKWLKRF</sequence>
<keyword evidence="1" id="KW-0472">Membrane</keyword>
<keyword evidence="1" id="KW-1133">Transmembrane helix</keyword>
<dbReference type="EMBL" id="CADCTQ010000110">
    <property type="protein sequence ID" value="CAA9235332.1"/>
    <property type="molecule type" value="Genomic_DNA"/>
</dbReference>
<evidence type="ECO:0008006" key="3">
    <source>
        <dbReference type="Google" id="ProtNLM"/>
    </source>
</evidence>
<organism evidence="2">
    <name type="scientific">uncultured Cytophagales bacterium</name>
    <dbReference type="NCBI Taxonomy" id="158755"/>
    <lineage>
        <taxon>Bacteria</taxon>
        <taxon>Pseudomonadati</taxon>
        <taxon>Bacteroidota</taxon>
        <taxon>Sphingobacteriia</taxon>
        <taxon>Sphingobacteriales</taxon>
        <taxon>environmental samples</taxon>
    </lineage>
</organism>
<reference evidence="2" key="1">
    <citation type="submission" date="2020-02" db="EMBL/GenBank/DDBJ databases">
        <authorList>
            <person name="Meier V. D."/>
        </authorList>
    </citation>
    <scope>NUCLEOTIDE SEQUENCE</scope>
    <source>
        <strain evidence="2">AVDCRST_MAG56</strain>
    </source>
</reference>
<evidence type="ECO:0000313" key="2">
    <source>
        <dbReference type="EMBL" id="CAA9235332.1"/>
    </source>
</evidence>
<name>A0A6J4HW28_9SPHI</name>
<keyword evidence="1" id="KW-0812">Transmembrane</keyword>
<evidence type="ECO:0000256" key="1">
    <source>
        <dbReference type="SAM" id="Phobius"/>
    </source>
</evidence>
<protein>
    <recommendedName>
        <fullName evidence="3">Type II secretion system protein GspC N-terminal domain-containing protein</fullName>
    </recommendedName>
</protein>
<dbReference type="AlphaFoldDB" id="A0A6J4HW28"/>
<proteinExistence type="predicted"/>